<comment type="caution">
    <text evidence="2">The sequence shown here is derived from an EMBL/GenBank/DDBJ whole genome shotgun (WGS) entry which is preliminary data.</text>
</comment>
<reference evidence="2" key="1">
    <citation type="journal article" date="2018" name="Genome Biol.">
        <title>SKESA: strategic k-mer extension for scrupulous assemblies.</title>
        <authorList>
            <person name="Souvorov A."/>
            <person name="Agarwala R."/>
            <person name="Lipman D.J."/>
        </authorList>
    </citation>
    <scope>NUCLEOTIDE SEQUENCE</scope>
    <source>
        <strain evidence="2">P125109</strain>
    </source>
</reference>
<accession>A0A724WM36</accession>
<feature type="region of interest" description="Disordered" evidence="1">
    <location>
        <begin position="43"/>
        <end position="68"/>
    </location>
</feature>
<evidence type="ECO:0000256" key="1">
    <source>
        <dbReference type="SAM" id="MobiDB-lite"/>
    </source>
</evidence>
<proteinExistence type="predicted"/>
<evidence type="ECO:0000313" key="2">
    <source>
        <dbReference type="EMBL" id="HAE0521006.1"/>
    </source>
</evidence>
<feature type="compositionally biased region" description="Polar residues" evidence="1">
    <location>
        <begin position="50"/>
        <end position="68"/>
    </location>
</feature>
<dbReference type="AlphaFoldDB" id="A0A724WM36"/>
<dbReference type="EMBL" id="DAAQRD010000062">
    <property type="protein sequence ID" value="HAE0521006.1"/>
    <property type="molecule type" value="Genomic_DNA"/>
</dbReference>
<protein>
    <submittedName>
        <fullName evidence="2">Uncharacterized protein</fullName>
    </submittedName>
</protein>
<organism evidence="2">
    <name type="scientific">Salmonella enteritidis PT4 (strain P125109)</name>
    <dbReference type="NCBI Taxonomy" id="550537"/>
    <lineage>
        <taxon>Bacteria</taxon>
        <taxon>Pseudomonadati</taxon>
        <taxon>Pseudomonadota</taxon>
        <taxon>Gammaproteobacteria</taxon>
        <taxon>Enterobacterales</taxon>
        <taxon>Enterobacteriaceae</taxon>
        <taxon>Salmonella</taxon>
    </lineage>
</organism>
<name>A0A724WM36_SALEP</name>
<gene>
    <name evidence="2" type="ORF">G2720_24760</name>
</gene>
<sequence length="185" mass="21309">MALTSRHLLWLVLFCLLLSISANVYQYRSIALDEPHRIVEKDEKKMLPRTTVSDPSISTNEQEQEQNSIISKSAERFITFAFTWEDGTYPTRKRQADQYMSESIKQTLFASSGSDNKFTASVSDIEVFPRHDDPEHCIVRFQRTLTIDANGYEETSEELVELTFTHQDKRYVVDQMKSLQTSGGV</sequence>
<reference evidence="2" key="2">
    <citation type="submission" date="2019-01" db="EMBL/GenBank/DDBJ databases">
        <authorList>
            <consortium name="NCBI Pathogen Detection Project"/>
        </authorList>
    </citation>
    <scope>NUCLEOTIDE SEQUENCE</scope>
    <source>
        <strain evidence="2">P125109</strain>
    </source>
</reference>